<keyword evidence="2" id="KW-1185">Reference proteome</keyword>
<evidence type="ECO:0000313" key="1">
    <source>
        <dbReference type="EMBL" id="MCI47059.1"/>
    </source>
</evidence>
<dbReference type="EMBL" id="LXQA010366651">
    <property type="protein sequence ID" value="MCI47059.1"/>
    <property type="molecule type" value="Genomic_DNA"/>
</dbReference>
<dbReference type="AlphaFoldDB" id="A0A392SEH9"/>
<proteinExistence type="predicted"/>
<comment type="caution">
    <text evidence="1">The sequence shown here is derived from an EMBL/GenBank/DDBJ whole genome shotgun (WGS) entry which is preliminary data.</text>
</comment>
<protein>
    <submittedName>
        <fullName evidence="1">Uncharacterized protein</fullName>
    </submittedName>
</protein>
<dbReference type="Proteomes" id="UP000265520">
    <property type="component" value="Unassembled WGS sequence"/>
</dbReference>
<accession>A0A392SEH9</accession>
<reference evidence="1 2" key="1">
    <citation type="journal article" date="2018" name="Front. Plant Sci.">
        <title>Red Clover (Trifolium pratense) and Zigzag Clover (T. medium) - A Picture of Genomic Similarities and Differences.</title>
        <authorList>
            <person name="Dluhosova J."/>
            <person name="Istvanek J."/>
            <person name="Nedelnik J."/>
            <person name="Repkova J."/>
        </authorList>
    </citation>
    <scope>NUCLEOTIDE SEQUENCE [LARGE SCALE GENOMIC DNA]</scope>
    <source>
        <strain evidence="2">cv. 10/8</strain>
        <tissue evidence="1">Leaf</tissue>
    </source>
</reference>
<evidence type="ECO:0000313" key="2">
    <source>
        <dbReference type="Proteomes" id="UP000265520"/>
    </source>
</evidence>
<sequence>MSFSRPELQILEMLAGRGISSLGEEARWFSLEPGTFGLASLGDG</sequence>
<organism evidence="1 2">
    <name type="scientific">Trifolium medium</name>
    <dbReference type="NCBI Taxonomy" id="97028"/>
    <lineage>
        <taxon>Eukaryota</taxon>
        <taxon>Viridiplantae</taxon>
        <taxon>Streptophyta</taxon>
        <taxon>Embryophyta</taxon>
        <taxon>Tracheophyta</taxon>
        <taxon>Spermatophyta</taxon>
        <taxon>Magnoliopsida</taxon>
        <taxon>eudicotyledons</taxon>
        <taxon>Gunneridae</taxon>
        <taxon>Pentapetalae</taxon>
        <taxon>rosids</taxon>
        <taxon>fabids</taxon>
        <taxon>Fabales</taxon>
        <taxon>Fabaceae</taxon>
        <taxon>Papilionoideae</taxon>
        <taxon>50 kb inversion clade</taxon>
        <taxon>NPAAA clade</taxon>
        <taxon>Hologalegina</taxon>
        <taxon>IRL clade</taxon>
        <taxon>Trifolieae</taxon>
        <taxon>Trifolium</taxon>
    </lineage>
</organism>
<name>A0A392SEH9_9FABA</name>